<dbReference type="Pfam" id="PF02954">
    <property type="entry name" value="HTH_8"/>
    <property type="match status" value="1"/>
</dbReference>
<dbReference type="InterPro" id="IPR002197">
    <property type="entry name" value="HTH_Fis"/>
</dbReference>
<proteinExistence type="predicted"/>
<name>A0A395LPM1_9SPHN</name>
<dbReference type="PROSITE" id="PS50110">
    <property type="entry name" value="RESPONSE_REGULATORY"/>
    <property type="match status" value="1"/>
</dbReference>
<dbReference type="Proteomes" id="UP000254101">
    <property type="component" value="Unassembled WGS sequence"/>
</dbReference>
<dbReference type="CDD" id="cd00009">
    <property type="entry name" value="AAA"/>
    <property type="match status" value="1"/>
</dbReference>
<evidence type="ECO:0000256" key="3">
    <source>
        <dbReference type="ARBA" id="ARBA00023012"/>
    </source>
</evidence>
<dbReference type="SUPFAM" id="SSF52540">
    <property type="entry name" value="P-loop containing nucleoside triphosphate hydrolases"/>
    <property type="match status" value="1"/>
</dbReference>
<dbReference type="SUPFAM" id="SSF52172">
    <property type="entry name" value="CheY-like"/>
    <property type="match status" value="1"/>
</dbReference>
<evidence type="ECO:0000313" key="11">
    <source>
        <dbReference type="Proteomes" id="UP000254101"/>
    </source>
</evidence>
<organism evidence="10 11">
    <name type="scientific">Alteriqipengyuania lutimaris</name>
    <dbReference type="NCBI Taxonomy" id="1538146"/>
    <lineage>
        <taxon>Bacteria</taxon>
        <taxon>Pseudomonadati</taxon>
        <taxon>Pseudomonadota</taxon>
        <taxon>Alphaproteobacteria</taxon>
        <taxon>Sphingomonadales</taxon>
        <taxon>Erythrobacteraceae</taxon>
        <taxon>Alteriqipengyuania</taxon>
    </lineage>
</organism>
<evidence type="ECO:0000256" key="1">
    <source>
        <dbReference type="ARBA" id="ARBA00022741"/>
    </source>
</evidence>
<keyword evidence="3" id="KW-0902">Two-component regulatory system</keyword>
<dbReference type="CDD" id="cd00156">
    <property type="entry name" value="REC"/>
    <property type="match status" value="1"/>
</dbReference>
<dbReference type="RefSeq" id="WP_115492610.1">
    <property type="nucleotide sequence ID" value="NZ_JACHWW010000001.1"/>
</dbReference>
<dbReference type="PRINTS" id="PR01590">
    <property type="entry name" value="HTHFIS"/>
</dbReference>
<gene>
    <name evidence="10" type="ORF">DL238_12760</name>
</gene>
<dbReference type="Pfam" id="PF25601">
    <property type="entry name" value="AAA_lid_14"/>
    <property type="match status" value="1"/>
</dbReference>
<keyword evidence="7" id="KW-0597">Phosphoprotein</keyword>
<dbReference type="GO" id="GO:0005524">
    <property type="term" value="F:ATP binding"/>
    <property type="evidence" value="ECO:0007669"/>
    <property type="project" value="UniProtKB-KW"/>
</dbReference>
<dbReference type="Gene3D" id="1.10.8.60">
    <property type="match status" value="1"/>
</dbReference>
<feature type="modified residue" description="4-aspartylphosphate" evidence="7">
    <location>
        <position position="59"/>
    </location>
</feature>
<evidence type="ECO:0000256" key="5">
    <source>
        <dbReference type="ARBA" id="ARBA00023125"/>
    </source>
</evidence>
<keyword evidence="6" id="KW-0804">Transcription</keyword>
<dbReference type="PANTHER" id="PTHR32071:SF21">
    <property type="entry name" value="TRANSCRIPTIONAL REGULATORY PROTEIN FLGR"/>
    <property type="match status" value="1"/>
</dbReference>
<keyword evidence="11" id="KW-1185">Reference proteome</keyword>
<accession>A0A395LPM1</accession>
<keyword evidence="5" id="KW-0238">DNA-binding</keyword>
<dbReference type="OrthoDB" id="9154941at2"/>
<dbReference type="AlphaFoldDB" id="A0A395LPM1"/>
<dbReference type="PROSITE" id="PS50045">
    <property type="entry name" value="SIGMA54_INTERACT_4"/>
    <property type="match status" value="1"/>
</dbReference>
<dbReference type="Gene3D" id="3.40.50.300">
    <property type="entry name" value="P-loop containing nucleotide triphosphate hydrolases"/>
    <property type="match status" value="1"/>
</dbReference>
<dbReference type="Gene3D" id="3.40.50.2300">
    <property type="match status" value="1"/>
</dbReference>
<evidence type="ECO:0000256" key="7">
    <source>
        <dbReference type="PROSITE-ProRule" id="PRU00169"/>
    </source>
</evidence>
<dbReference type="InterPro" id="IPR027417">
    <property type="entry name" value="P-loop_NTPase"/>
</dbReference>
<dbReference type="Pfam" id="PF00158">
    <property type="entry name" value="Sigma54_activat"/>
    <property type="match status" value="1"/>
</dbReference>
<dbReference type="InterPro" id="IPR002078">
    <property type="entry name" value="Sigma_54_int"/>
</dbReference>
<keyword evidence="1" id="KW-0547">Nucleotide-binding</keyword>
<dbReference type="InterPro" id="IPR001789">
    <property type="entry name" value="Sig_transdc_resp-reg_receiver"/>
</dbReference>
<dbReference type="InterPro" id="IPR011006">
    <property type="entry name" value="CheY-like_superfamily"/>
</dbReference>
<sequence length="447" mass="47605">MGASLFTPVRMTLVGAQHSVFRQAAHMARETGALVTMADDETAALDLLRRAGGDLVMIDVALDVRSFIANLRAERIVIPTIACGIDASAERAVAAVRGGARDYLPLPPDRDLIAAAIMSVASPPLEMVGSCKAIGEAIGFAKSMATSAAPMLIHGEPGTGKEVMARLIHAHSDRPGHFVTVECHGVAPEILESELFGHESGAFPGAVARRVGRLDEAEGGTIFLRGVEALVPALQARLLEVVQAADTCRNGASASACPGARLITSSSTDIRTLVDKGQFRADLLARLGLAEVRLPALRERGEDIMALARHFATHFSNLYDLSPREFDEEACRVLDAYSWPGNVRELEETVHRATLLARSGIIGPDALVHSNGARFEPVERNHDGSLPVQGLVGHTVAEVERELILHTLERCGGNRTSASSILGISVRTMRNKLKSFVQAGISVSPSH</sequence>
<keyword evidence="4" id="KW-0805">Transcription regulation</keyword>
<dbReference type="InterPro" id="IPR009057">
    <property type="entry name" value="Homeodomain-like_sf"/>
</dbReference>
<dbReference type="SUPFAM" id="SSF46689">
    <property type="entry name" value="Homeodomain-like"/>
    <property type="match status" value="1"/>
</dbReference>
<protein>
    <submittedName>
        <fullName evidence="10">Sigma-54-dependent Fis family transcriptional regulator</fullName>
    </submittedName>
</protein>
<dbReference type="GO" id="GO:0000160">
    <property type="term" value="P:phosphorelay signal transduction system"/>
    <property type="evidence" value="ECO:0007669"/>
    <property type="project" value="UniProtKB-KW"/>
</dbReference>
<feature type="domain" description="Sigma-54 factor interaction" evidence="8">
    <location>
        <begin position="127"/>
        <end position="355"/>
    </location>
</feature>
<evidence type="ECO:0000259" key="8">
    <source>
        <dbReference type="PROSITE" id="PS50045"/>
    </source>
</evidence>
<evidence type="ECO:0000256" key="2">
    <source>
        <dbReference type="ARBA" id="ARBA00022840"/>
    </source>
</evidence>
<dbReference type="PANTHER" id="PTHR32071">
    <property type="entry name" value="TRANSCRIPTIONAL REGULATORY PROTEIN"/>
    <property type="match status" value="1"/>
</dbReference>
<keyword evidence="2" id="KW-0067">ATP-binding</keyword>
<evidence type="ECO:0000259" key="9">
    <source>
        <dbReference type="PROSITE" id="PS50110"/>
    </source>
</evidence>
<reference evidence="10 11" key="1">
    <citation type="submission" date="2018-07" db="EMBL/GenBank/DDBJ databases">
        <title>Erythrobacter nanhaiensis sp. nov., a novel member of the genus Erythrobacter isolated from the South China Sea.</title>
        <authorList>
            <person name="Chen X."/>
            <person name="Liu J."/>
        </authorList>
    </citation>
    <scope>NUCLEOTIDE SEQUENCE [LARGE SCALE GENOMIC DNA]</scope>
    <source>
        <strain evidence="10 11">S-5</strain>
    </source>
</reference>
<evidence type="ECO:0000256" key="6">
    <source>
        <dbReference type="ARBA" id="ARBA00023163"/>
    </source>
</evidence>
<evidence type="ECO:0000313" key="10">
    <source>
        <dbReference type="EMBL" id="RDS78387.1"/>
    </source>
</evidence>
<comment type="caution">
    <text evidence="10">The sequence shown here is derived from an EMBL/GenBank/DDBJ whole genome shotgun (WGS) entry which is preliminary data.</text>
</comment>
<dbReference type="GO" id="GO:0006355">
    <property type="term" value="P:regulation of DNA-templated transcription"/>
    <property type="evidence" value="ECO:0007669"/>
    <property type="project" value="InterPro"/>
</dbReference>
<feature type="domain" description="Response regulatory" evidence="9">
    <location>
        <begin position="10"/>
        <end position="121"/>
    </location>
</feature>
<evidence type="ECO:0000256" key="4">
    <source>
        <dbReference type="ARBA" id="ARBA00023015"/>
    </source>
</evidence>
<dbReference type="GO" id="GO:0043565">
    <property type="term" value="F:sequence-specific DNA binding"/>
    <property type="evidence" value="ECO:0007669"/>
    <property type="project" value="InterPro"/>
</dbReference>
<dbReference type="InterPro" id="IPR058031">
    <property type="entry name" value="AAA_lid_NorR"/>
</dbReference>
<dbReference type="EMBL" id="QRBB01000001">
    <property type="protein sequence ID" value="RDS78387.1"/>
    <property type="molecule type" value="Genomic_DNA"/>
</dbReference>
<dbReference type="Gene3D" id="1.10.10.60">
    <property type="entry name" value="Homeodomain-like"/>
    <property type="match status" value="1"/>
</dbReference>